<feature type="domain" description="Cytochrome oxidase subunit II copper A binding" evidence="17">
    <location>
        <begin position="133"/>
        <end position="262"/>
    </location>
</feature>
<evidence type="ECO:0000256" key="11">
    <source>
        <dbReference type="ARBA" id="ARBA00023008"/>
    </source>
</evidence>
<evidence type="ECO:0000256" key="2">
    <source>
        <dbReference type="ARBA" id="ARBA00007866"/>
    </source>
</evidence>
<name>A0A9D2RPU4_9MICO</name>
<comment type="subcellular location">
    <subcellularLocation>
        <location evidence="1">Membrane</location>
        <topology evidence="1">Multi-pass membrane protein</topology>
    </subcellularLocation>
</comment>
<sequence length="302" mass="34432">MIPQAPQRSRRNSRMAAGLALAVLFLAGCTAEQQRGFMPGHDAGQVTNQTERITNFWVGSWSVLVLVGLMIWGLTIWCAIAYRRRKTDTGFPIQLRYHVPLELMFTLLPVVMVLTLFYFTQRDVGEIERHANEPDMVVEVVGKQWSWDFNYVSEDVHEPAGVQSFATGEEGAEESLPVLYLPVDQNVEIRLESRDVVHSFWVVDFLYKKDMVPGFTNSFQVTPTLEGTYSGKCAELCGEFHSDMLFNLEVVSQEEFDAHMQQLEDDGYTGQLGVDLNRNQEEWSMREAHEEAGPRVREEADQ</sequence>
<proteinExistence type="inferred from homology"/>
<dbReference type="Proteomes" id="UP000823823">
    <property type="component" value="Unassembled WGS sequence"/>
</dbReference>
<keyword evidence="8" id="KW-1278">Translocase</keyword>
<dbReference type="CDD" id="cd13919">
    <property type="entry name" value="CuRO_HCO_II_like_5"/>
    <property type="match status" value="1"/>
</dbReference>
<evidence type="ECO:0000313" key="18">
    <source>
        <dbReference type="EMBL" id="HJB11615.1"/>
    </source>
</evidence>
<keyword evidence="5" id="KW-0679">Respiratory chain</keyword>
<evidence type="ECO:0000256" key="6">
    <source>
        <dbReference type="ARBA" id="ARBA00022692"/>
    </source>
</evidence>
<feature type="transmembrane region" description="Helical" evidence="16">
    <location>
        <begin position="55"/>
        <end position="80"/>
    </location>
</feature>
<evidence type="ECO:0000256" key="1">
    <source>
        <dbReference type="ARBA" id="ARBA00004141"/>
    </source>
</evidence>
<keyword evidence="6 16" id="KW-0812">Transmembrane</keyword>
<dbReference type="InterPro" id="IPR036257">
    <property type="entry name" value="Cyt_c_oxidase_su2_TM_sf"/>
</dbReference>
<keyword evidence="9" id="KW-0249">Electron transport</keyword>
<dbReference type="PRINTS" id="PR01166">
    <property type="entry name" value="CYCOXIDASEII"/>
</dbReference>
<dbReference type="InterPro" id="IPR045187">
    <property type="entry name" value="CcO_II"/>
</dbReference>
<keyword evidence="11" id="KW-0186">Copper</keyword>
<evidence type="ECO:0000256" key="8">
    <source>
        <dbReference type="ARBA" id="ARBA00022967"/>
    </source>
</evidence>
<evidence type="ECO:0000256" key="3">
    <source>
        <dbReference type="ARBA" id="ARBA00012949"/>
    </source>
</evidence>
<protein>
    <recommendedName>
        <fullName evidence="3">cytochrome-c oxidase</fullName>
        <ecNumber evidence="3">7.1.1.9</ecNumber>
    </recommendedName>
    <alternativeName>
        <fullName evidence="14">Cytochrome aa3 subunit 2</fullName>
    </alternativeName>
</protein>
<keyword evidence="7" id="KW-0479">Metal-binding</keyword>
<dbReference type="PROSITE" id="PS00078">
    <property type="entry name" value="COX2"/>
    <property type="match status" value="1"/>
</dbReference>
<reference evidence="18" key="2">
    <citation type="submission" date="2021-04" db="EMBL/GenBank/DDBJ databases">
        <authorList>
            <person name="Gilroy R."/>
        </authorList>
    </citation>
    <scope>NUCLEOTIDE SEQUENCE</scope>
    <source>
        <strain evidence="18">ChiHjej13B12-24818</strain>
    </source>
</reference>
<dbReference type="GO" id="GO:0042773">
    <property type="term" value="P:ATP synthesis coupled electron transport"/>
    <property type="evidence" value="ECO:0007669"/>
    <property type="project" value="TreeGrafter"/>
</dbReference>
<evidence type="ECO:0000256" key="10">
    <source>
        <dbReference type="ARBA" id="ARBA00022989"/>
    </source>
</evidence>
<dbReference type="GO" id="GO:0004129">
    <property type="term" value="F:cytochrome-c oxidase activity"/>
    <property type="evidence" value="ECO:0007669"/>
    <property type="project" value="UniProtKB-EC"/>
</dbReference>
<comment type="catalytic activity">
    <reaction evidence="15">
        <text>4 Fe(II)-[cytochrome c] + O2 + 8 H(+)(in) = 4 Fe(III)-[cytochrome c] + 2 H2O + 4 H(+)(out)</text>
        <dbReference type="Rhea" id="RHEA:11436"/>
        <dbReference type="Rhea" id="RHEA-COMP:10350"/>
        <dbReference type="Rhea" id="RHEA-COMP:14399"/>
        <dbReference type="ChEBI" id="CHEBI:15377"/>
        <dbReference type="ChEBI" id="CHEBI:15378"/>
        <dbReference type="ChEBI" id="CHEBI:15379"/>
        <dbReference type="ChEBI" id="CHEBI:29033"/>
        <dbReference type="ChEBI" id="CHEBI:29034"/>
        <dbReference type="EC" id="7.1.1.9"/>
    </reaction>
</comment>
<dbReference type="EMBL" id="DWZH01000107">
    <property type="protein sequence ID" value="HJB11615.1"/>
    <property type="molecule type" value="Genomic_DNA"/>
</dbReference>
<evidence type="ECO:0000256" key="12">
    <source>
        <dbReference type="ARBA" id="ARBA00023136"/>
    </source>
</evidence>
<evidence type="ECO:0000256" key="4">
    <source>
        <dbReference type="ARBA" id="ARBA00022448"/>
    </source>
</evidence>
<dbReference type="Gene3D" id="1.10.287.90">
    <property type="match status" value="1"/>
</dbReference>
<keyword evidence="4" id="KW-0813">Transport</keyword>
<evidence type="ECO:0000313" key="19">
    <source>
        <dbReference type="Proteomes" id="UP000823823"/>
    </source>
</evidence>
<comment type="similarity">
    <text evidence="2">Belongs to the cytochrome c oxidase subunit 2 family.</text>
</comment>
<dbReference type="NCBIfam" id="TIGR02866">
    <property type="entry name" value="CoxB"/>
    <property type="match status" value="1"/>
</dbReference>
<dbReference type="GO" id="GO:0016491">
    <property type="term" value="F:oxidoreductase activity"/>
    <property type="evidence" value="ECO:0007669"/>
    <property type="project" value="InterPro"/>
</dbReference>
<dbReference type="GO" id="GO:0016020">
    <property type="term" value="C:membrane"/>
    <property type="evidence" value="ECO:0007669"/>
    <property type="project" value="UniProtKB-SubCell"/>
</dbReference>
<dbReference type="SUPFAM" id="SSF81464">
    <property type="entry name" value="Cytochrome c oxidase subunit II-like, transmembrane region"/>
    <property type="match status" value="1"/>
</dbReference>
<dbReference type="GO" id="GO:0005507">
    <property type="term" value="F:copper ion binding"/>
    <property type="evidence" value="ECO:0007669"/>
    <property type="project" value="InterPro"/>
</dbReference>
<gene>
    <name evidence="18" type="primary">coxB</name>
    <name evidence="18" type="ORF">H9786_14045</name>
</gene>
<comment type="function">
    <text evidence="13">Subunits I and II form the functional core of the enzyme complex. Electrons originating in cytochrome c are transferred via heme a and Cu(A) to the binuclear center formed by heme a3 and Cu(B).</text>
</comment>
<organism evidence="18 19">
    <name type="scientific">Candidatus Brachybacterium merdavium</name>
    <dbReference type="NCBI Taxonomy" id="2838513"/>
    <lineage>
        <taxon>Bacteria</taxon>
        <taxon>Bacillati</taxon>
        <taxon>Actinomycetota</taxon>
        <taxon>Actinomycetes</taxon>
        <taxon>Micrococcales</taxon>
        <taxon>Dermabacteraceae</taxon>
        <taxon>Brachybacterium</taxon>
    </lineage>
</organism>
<dbReference type="EC" id="7.1.1.9" evidence="3"/>
<dbReference type="SUPFAM" id="SSF49503">
    <property type="entry name" value="Cupredoxins"/>
    <property type="match status" value="1"/>
</dbReference>
<evidence type="ECO:0000256" key="16">
    <source>
        <dbReference type="SAM" id="Phobius"/>
    </source>
</evidence>
<dbReference type="InterPro" id="IPR008972">
    <property type="entry name" value="Cupredoxin"/>
</dbReference>
<dbReference type="PROSITE" id="PS50857">
    <property type="entry name" value="COX2_CUA"/>
    <property type="match status" value="1"/>
</dbReference>
<keyword evidence="10 16" id="KW-1133">Transmembrane helix</keyword>
<accession>A0A9D2RPU4</accession>
<evidence type="ECO:0000256" key="9">
    <source>
        <dbReference type="ARBA" id="ARBA00022982"/>
    </source>
</evidence>
<evidence type="ECO:0000256" key="5">
    <source>
        <dbReference type="ARBA" id="ARBA00022660"/>
    </source>
</evidence>
<reference evidence="18" key="1">
    <citation type="journal article" date="2021" name="PeerJ">
        <title>Extensive microbial diversity within the chicken gut microbiome revealed by metagenomics and culture.</title>
        <authorList>
            <person name="Gilroy R."/>
            <person name="Ravi A."/>
            <person name="Getino M."/>
            <person name="Pursley I."/>
            <person name="Horton D.L."/>
            <person name="Alikhan N.F."/>
            <person name="Baker D."/>
            <person name="Gharbi K."/>
            <person name="Hall N."/>
            <person name="Watson M."/>
            <person name="Adriaenssens E.M."/>
            <person name="Foster-Nyarko E."/>
            <person name="Jarju S."/>
            <person name="Secka A."/>
            <person name="Antonio M."/>
            <person name="Oren A."/>
            <person name="Chaudhuri R.R."/>
            <person name="La Ragione R."/>
            <person name="Hildebrand F."/>
            <person name="Pallen M.J."/>
        </authorList>
    </citation>
    <scope>NUCLEOTIDE SEQUENCE</scope>
    <source>
        <strain evidence="18">ChiHjej13B12-24818</strain>
    </source>
</reference>
<evidence type="ECO:0000256" key="15">
    <source>
        <dbReference type="ARBA" id="ARBA00047816"/>
    </source>
</evidence>
<evidence type="ECO:0000259" key="17">
    <source>
        <dbReference type="PROSITE" id="PS50857"/>
    </source>
</evidence>
<dbReference type="AlphaFoldDB" id="A0A9D2RPU4"/>
<keyword evidence="12 16" id="KW-0472">Membrane</keyword>
<dbReference type="InterPro" id="IPR002429">
    <property type="entry name" value="CcO_II-like_C"/>
</dbReference>
<evidence type="ECO:0000256" key="14">
    <source>
        <dbReference type="ARBA" id="ARBA00031399"/>
    </source>
</evidence>
<dbReference type="Pfam" id="PF00116">
    <property type="entry name" value="COX2"/>
    <property type="match status" value="1"/>
</dbReference>
<evidence type="ECO:0000256" key="13">
    <source>
        <dbReference type="ARBA" id="ARBA00024688"/>
    </source>
</evidence>
<dbReference type="Gene3D" id="2.60.40.420">
    <property type="entry name" value="Cupredoxins - blue copper proteins"/>
    <property type="match status" value="1"/>
</dbReference>
<feature type="transmembrane region" description="Helical" evidence="16">
    <location>
        <begin position="101"/>
        <end position="119"/>
    </location>
</feature>
<dbReference type="PANTHER" id="PTHR22888:SF9">
    <property type="entry name" value="CYTOCHROME C OXIDASE SUBUNIT 2"/>
    <property type="match status" value="1"/>
</dbReference>
<dbReference type="PANTHER" id="PTHR22888">
    <property type="entry name" value="CYTOCHROME C OXIDASE, SUBUNIT II"/>
    <property type="match status" value="1"/>
</dbReference>
<dbReference type="InterPro" id="IPR001505">
    <property type="entry name" value="Copper_CuA"/>
</dbReference>
<comment type="caution">
    <text evidence="18">The sequence shown here is derived from an EMBL/GenBank/DDBJ whole genome shotgun (WGS) entry which is preliminary data.</text>
</comment>
<evidence type="ECO:0000256" key="7">
    <source>
        <dbReference type="ARBA" id="ARBA00022723"/>
    </source>
</evidence>
<dbReference type="InterPro" id="IPR014222">
    <property type="entry name" value="Cyt_c_oxidase_su2"/>
</dbReference>